<feature type="compositionally biased region" description="Low complexity" evidence="2">
    <location>
        <begin position="322"/>
        <end position="331"/>
    </location>
</feature>
<dbReference type="Gene3D" id="3.30.530.20">
    <property type="match status" value="1"/>
</dbReference>
<dbReference type="EMBL" id="CP095045">
    <property type="protein sequence ID" value="UOQ56508.1"/>
    <property type="molecule type" value="Genomic_DNA"/>
</dbReference>
<evidence type="ECO:0000313" key="4">
    <source>
        <dbReference type="EMBL" id="UOQ56508.1"/>
    </source>
</evidence>
<feature type="compositionally biased region" description="Acidic residues" evidence="2">
    <location>
        <begin position="332"/>
        <end position="350"/>
    </location>
</feature>
<gene>
    <name evidence="4" type="ORF">MUN78_12580</name>
</gene>
<feature type="domain" description="Activator of Hsp90 ATPase homologue 1/2-like C-terminal" evidence="3">
    <location>
        <begin position="3"/>
        <end position="127"/>
    </location>
</feature>
<evidence type="ECO:0000256" key="2">
    <source>
        <dbReference type="SAM" id="MobiDB-lite"/>
    </source>
</evidence>
<evidence type="ECO:0000313" key="5">
    <source>
        <dbReference type="Proteomes" id="UP000831786"/>
    </source>
</evidence>
<dbReference type="CDD" id="cd07814">
    <property type="entry name" value="SRPBCC_CalC_Aha1-like"/>
    <property type="match status" value="1"/>
</dbReference>
<dbReference type="SUPFAM" id="SSF55961">
    <property type="entry name" value="Bet v1-like"/>
    <property type="match status" value="1"/>
</dbReference>
<feature type="region of interest" description="Disordered" evidence="2">
    <location>
        <begin position="175"/>
        <end position="412"/>
    </location>
</feature>
<sequence length="412" mass="41107">MNAARADVWPYLADPERRAEWWAELQLEPGIGGTVAERWSEGDGEESVSRDASGTVDVWVEGHAIGFTWREAGDERDTAVLITLRTQGYQTGLTVTETGFDALPAASERAAASQEGWRVLLRDLVAAIDAAGAAGRLAHTVVAGVGVAAADPSGAAGTELVVAPEEVDGEVDDAAAPEDAASGTEVDVEVDPEPELGERLELDTGSVEVVDAGEAEPGTGPADPGSEPSGEQSAAAAGVAAEPDADADAGAGSESGPGGDLDGAAESGLDDAADADADADADAAAVDEESADVVDAESDDAAESDEAAESDGTAESDDTAESDAGIGADAEAGADAETGAEAEAEAETDAPADPIAEADPATGADPATDADDTIAISREAIDDAMHDLGLGAEDDAPGEPEEPDFDTLIRGS</sequence>
<accession>A0ABY4FJZ0</accession>
<dbReference type="InterPro" id="IPR013538">
    <property type="entry name" value="ASHA1/2-like_C"/>
</dbReference>
<dbReference type="InterPro" id="IPR023393">
    <property type="entry name" value="START-like_dom_sf"/>
</dbReference>
<dbReference type="Pfam" id="PF08327">
    <property type="entry name" value="AHSA1"/>
    <property type="match status" value="1"/>
</dbReference>
<reference evidence="4 5" key="1">
    <citation type="submission" date="2022-04" db="EMBL/GenBank/DDBJ databases">
        <title>Leucobacter sp. isolated from rhizosphere of garlic.</title>
        <authorList>
            <person name="Won M."/>
            <person name="Lee C.-M."/>
            <person name="Woen H.-Y."/>
            <person name="Kwon S.-W."/>
        </authorList>
    </citation>
    <scope>NUCLEOTIDE SEQUENCE [LARGE SCALE GENOMIC DNA]</scope>
    <source>
        <strain evidence="4 5">H21R-40</strain>
    </source>
</reference>
<proteinExistence type="inferred from homology"/>
<evidence type="ECO:0000256" key="1">
    <source>
        <dbReference type="ARBA" id="ARBA00006817"/>
    </source>
</evidence>
<organism evidence="4 5">
    <name type="scientific">Leucobacter allii</name>
    <dbReference type="NCBI Taxonomy" id="2932247"/>
    <lineage>
        <taxon>Bacteria</taxon>
        <taxon>Bacillati</taxon>
        <taxon>Actinomycetota</taxon>
        <taxon>Actinomycetes</taxon>
        <taxon>Micrococcales</taxon>
        <taxon>Microbacteriaceae</taxon>
        <taxon>Leucobacter</taxon>
    </lineage>
</organism>
<feature type="compositionally biased region" description="Acidic residues" evidence="2">
    <location>
        <begin position="268"/>
        <end position="321"/>
    </location>
</feature>
<name>A0ABY4FJZ0_9MICO</name>
<protein>
    <submittedName>
        <fullName evidence="4">SRPBCC domain-containing protein</fullName>
    </submittedName>
</protein>
<evidence type="ECO:0000259" key="3">
    <source>
        <dbReference type="Pfam" id="PF08327"/>
    </source>
</evidence>
<feature type="compositionally biased region" description="Low complexity" evidence="2">
    <location>
        <begin position="229"/>
        <end position="252"/>
    </location>
</feature>
<feature type="compositionally biased region" description="Low complexity" evidence="2">
    <location>
        <begin position="351"/>
        <end position="367"/>
    </location>
</feature>
<dbReference type="Proteomes" id="UP000831786">
    <property type="component" value="Chromosome"/>
</dbReference>
<feature type="compositionally biased region" description="Acidic residues" evidence="2">
    <location>
        <begin position="186"/>
        <end position="195"/>
    </location>
</feature>
<feature type="compositionally biased region" description="Acidic residues" evidence="2">
    <location>
        <begin position="392"/>
        <end position="405"/>
    </location>
</feature>
<dbReference type="RefSeq" id="WP_244726846.1">
    <property type="nucleotide sequence ID" value="NZ_CP095045.1"/>
</dbReference>
<keyword evidence="5" id="KW-1185">Reference proteome</keyword>
<comment type="similarity">
    <text evidence="1">Belongs to the AHA1 family.</text>
</comment>